<proteinExistence type="predicted"/>
<dbReference type="PROSITE" id="PS50006">
    <property type="entry name" value="FHA_DOMAIN"/>
    <property type="match status" value="1"/>
</dbReference>
<feature type="compositionally biased region" description="Low complexity" evidence="2">
    <location>
        <begin position="310"/>
        <end position="322"/>
    </location>
</feature>
<name>A0A3E0W6V0_9MICO</name>
<dbReference type="CDD" id="cd00060">
    <property type="entry name" value="FHA"/>
    <property type="match status" value="1"/>
</dbReference>
<reference evidence="4 5" key="1">
    <citation type="submission" date="2017-04" db="EMBL/GenBank/DDBJ databases">
        <title>Comparative genome analysis of Subtercola boreus.</title>
        <authorList>
            <person name="Cho Y.-J."/>
            <person name="Cho A."/>
            <person name="Kim O.-S."/>
            <person name="Lee J.-I."/>
        </authorList>
    </citation>
    <scope>NUCLEOTIDE SEQUENCE [LARGE SCALE GENOMIC DNA]</scope>
    <source>
        <strain evidence="4 5">P27479</strain>
    </source>
</reference>
<feature type="region of interest" description="Disordered" evidence="2">
    <location>
        <begin position="358"/>
        <end position="393"/>
    </location>
</feature>
<feature type="compositionally biased region" description="Pro residues" evidence="2">
    <location>
        <begin position="274"/>
        <end position="290"/>
    </location>
</feature>
<dbReference type="Gene3D" id="2.60.200.20">
    <property type="match status" value="1"/>
</dbReference>
<keyword evidence="1" id="KW-0597">Phosphoprotein</keyword>
<dbReference type="SUPFAM" id="SSF49879">
    <property type="entry name" value="SMAD/FHA domain"/>
    <property type="match status" value="1"/>
</dbReference>
<accession>A0A3E0W6V0</accession>
<dbReference type="Proteomes" id="UP000256541">
    <property type="component" value="Unassembled WGS sequence"/>
</dbReference>
<dbReference type="AlphaFoldDB" id="A0A3E0W6V0"/>
<evidence type="ECO:0000256" key="1">
    <source>
        <dbReference type="ARBA" id="ARBA00022553"/>
    </source>
</evidence>
<feature type="compositionally biased region" description="Low complexity" evidence="2">
    <location>
        <begin position="264"/>
        <end position="273"/>
    </location>
</feature>
<comment type="caution">
    <text evidence="4">The sequence shown here is derived from an EMBL/GenBank/DDBJ whole genome shotgun (WGS) entry which is preliminary data.</text>
</comment>
<dbReference type="InterPro" id="IPR000253">
    <property type="entry name" value="FHA_dom"/>
</dbReference>
<evidence type="ECO:0000313" key="5">
    <source>
        <dbReference type="Proteomes" id="UP000256541"/>
    </source>
</evidence>
<feature type="compositionally biased region" description="Low complexity" evidence="2">
    <location>
        <begin position="159"/>
        <end position="171"/>
    </location>
</feature>
<dbReference type="Pfam" id="PF00498">
    <property type="entry name" value="FHA"/>
    <property type="match status" value="1"/>
</dbReference>
<dbReference type="RefSeq" id="WP_116409891.1">
    <property type="nucleotide sequence ID" value="NZ_NBXB01000002.1"/>
</dbReference>
<feature type="domain" description="FHA" evidence="3">
    <location>
        <begin position="403"/>
        <end position="464"/>
    </location>
</feature>
<sequence>MPRQTYLPGTWLAVVSDHGVAMLPGDLPADLADTVWAALDGGHGLGAVLESLTGAFGTSLAAIPPFAVAIFSGAEVRLAVRGTLAISVAEPGAAPLTVSGRDITTWSERVVTGAETLLLGAARAIPDVRPEVSRGGLVIRSGVVLAESVRVQLVPPPGGASAPAAAPEAFATPPPSAPSGPPTTPDPATTTTTLSSPSETVEPVEPIQPTTVEEVHEPLPDAIEDTRTDIPDEAYDHLWGATVVKSIESAAVREIDDEDETEAPESQPSAPAAPVAPPAPIVPAPTPPAPADWTAPPATGLIDRVPGFSPAIGAPAPASAIEAETETETDRDTAIDVDVDHDGLTVTVSELDAMRRLGGATSGTDDAAATDDPDTAASASADHPSHGSIHLSTGDTVTLDRTIIIGRRPRANRVDADRMPTLVTVPSPQQDISRNHLEVRIEGRHVLAVDLETTNGSVLHREGTPPARLTPREPMLLLEGDVIDIGDGVTLTVEGLS</sequence>
<dbReference type="InterPro" id="IPR008984">
    <property type="entry name" value="SMAD_FHA_dom_sf"/>
</dbReference>
<feature type="compositionally biased region" description="Low complexity" evidence="2">
    <location>
        <begin position="186"/>
        <end position="203"/>
    </location>
</feature>
<feature type="compositionally biased region" description="Low complexity" evidence="2">
    <location>
        <begin position="358"/>
        <end position="367"/>
    </location>
</feature>
<evidence type="ECO:0000259" key="3">
    <source>
        <dbReference type="PROSITE" id="PS50006"/>
    </source>
</evidence>
<protein>
    <recommendedName>
        <fullName evidence="3">FHA domain-containing protein</fullName>
    </recommendedName>
</protein>
<dbReference type="EMBL" id="NBXB01000002">
    <property type="protein sequence ID" value="RFA17399.1"/>
    <property type="molecule type" value="Genomic_DNA"/>
</dbReference>
<organism evidence="4 5">
    <name type="scientific">Subtercola boreus</name>
    <dbReference type="NCBI Taxonomy" id="120213"/>
    <lineage>
        <taxon>Bacteria</taxon>
        <taxon>Bacillati</taxon>
        <taxon>Actinomycetota</taxon>
        <taxon>Actinomycetes</taxon>
        <taxon>Micrococcales</taxon>
        <taxon>Microbacteriaceae</taxon>
        <taxon>Subtercola</taxon>
    </lineage>
</organism>
<feature type="compositionally biased region" description="Pro residues" evidence="2">
    <location>
        <begin position="172"/>
        <end position="185"/>
    </location>
</feature>
<feature type="region of interest" description="Disordered" evidence="2">
    <location>
        <begin position="158"/>
        <end position="205"/>
    </location>
</feature>
<evidence type="ECO:0000256" key="2">
    <source>
        <dbReference type="SAM" id="MobiDB-lite"/>
    </source>
</evidence>
<gene>
    <name evidence="4" type="ORF">B7R22_00570</name>
</gene>
<evidence type="ECO:0000313" key="4">
    <source>
        <dbReference type="EMBL" id="RFA17399.1"/>
    </source>
</evidence>
<feature type="region of interest" description="Disordered" evidence="2">
    <location>
        <begin position="254"/>
        <end position="335"/>
    </location>
</feature>
<dbReference type="OrthoDB" id="5485098at2"/>
<feature type="compositionally biased region" description="Low complexity" evidence="2">
    <location>
        <begin position="375"/>
        <end position="388"/>
    </location>
</feature>